<evidence type="ECO:0000256" key="1">
    <source>
        <dbReference type="ARBA" id="ARBA00004141"/>
    </source>
</evidence>
<evidence type="ECO:0000256" key="6">
    <source>
        <dbReference type="ARBA" id="ARBA00022989"/>
    </source>
</evidence>
<feature type="transmembrane region" description="Helical" evidence="9">
    <location>
        <begin position="263"/>
        <end position="281"/>
    </location>
</feature>
<evidence type="ECO:0000256" key="3">
    <source>
        <dbReference type="ARBA" id="ARBA00022448"/>
    </source>
</evidence>
<reference evidence="12" key="1">
    <citation type="journal article" date="2019" name="Int. J. Syst. Evol. Microbiol.">
        <title>The Global Catalogue of Microorganisms (GCM) 10K type strain sequencing project: providing services to taxonomists for standard genome sequencing and annotation.</title>
        <authorList>
            <consortium name="The Broad Institute Genomics Platform"/>
            <consortium name="The Broad Institute Genome Sequencing Center for Infectious Disease"/>
            <person name="Wu L."/>
            <person name="Ma J."/>
        </authorList>
    </citation>
    <scope>NUCLEOTIDE SEQUENCE [LARGE SCALE GENOMIC DNA]</scope>
    <source>
        <strain evidence="12">JCM 17983</strain>
    </source>
</reference>
<dbReference type="Gene3D" id="1.10.357.20">
    <property type="entry name" value="SLC41 divalent cation transporters, integral membrane domain"/>
    <property type="match status" value="1"/>
</dbReference>
<keyword evidence="8" id="KW-0129">CBS domain</keyword>
<evidence type="ECO:0000313" key="12">
    <source>
        <dbReference type="Proteomes" id="UP001500457"/>
    </source>
</evidence>
<protein>
    <submittedName>
        <fullName evidence="11">Magnesium transporter</fullName>
    </submittedName>
</protein>
<dbReference type="Proteomes" id="UP001500457">
    <property type="component" value="Unassembled WGS sequence"/>
</dbReference>
<keyword evidence="5" id="KW-0460">Magnesium</keyword>
<sequence length="348" mass="36097">MSEHAAPHAAGAVPTRRADIAAMTSAPVGRTAGRTVDVHASVAVPVTTPDARCREVLDGMRGRRFESASTVAVCAADGTLTGMVTMERLLAAAADTPVRDVMDAEPPTVTPATDQEQAAWRAVHRGESALPVVDEAGRFRGLVPPDRLLAVLLAEHDEDVARLGGFLGSSSEARSAALESVGRRLWHRLPWLLLGLVGAFVAAGIVGAFEHQLEEQVLIAFFLPGVVYLADAVGTQTEALVIRGLAAGVSTGRIALREAVTGPLLGVLFAAVTFPVVLLLWGDLRVAAAVAVALFAASSIATVVALALPALLHRLGRDPAFGSGPLATVVQDLLSIVIYFLAASAILT</sequence>
<evidence type="ECO:0000256" key="7">
    <source>
        <dbReference type="ARBA" id="ARBA00023136"/>
    </source>
</evidence>
<feature type="transmembrane region" description="Helical" evidence="9">
    <location>
        <begin position="324"/>
        <end position="347"/>
    </location>
</feature>
<keyword evidence="7 9" id="KW-0472">Membrane</keyword>
<dbReference type="SUPFAM" id="SSF54631">
    <property type="entry name" value="CBS-domain pair"/>
    <property type="match status" value="1"/>
</dbReference>
<comment type="caution">
    <text evidence="11">The sequence shown here is derived from an EMBL/GenBank/DDBJ whole genome shotgun (WGS) entry which is preliminary data.</text>
</comment>
<keyword evidence="4 9" id="KW-0812">Transmembrane</keyword>
<keyword evidence="6 9" id="KW-1133">Transmembrane helix</keyword>
<dbReference type="InterPro" id="IPR036739">
    <property type="entry name" value="SLC41_membr_dom_sf"/>
</dbReference>
<feature type="transmembrane region" description="Helical" evidence="9">
    <location>
        <begin position="221"/>
        <end position="242"/>
    </location>
</feature>
<proteinExistence type="inferred from homology"/>
<dbReference type="InterPro" id="IPR046342">
    <property type="entry name" value="CBS_dom_sf"/>
</dbReference>
<evidence type="ECO:0000256" key="2">
    <source>
        <dbReference type="ARBA" id="ARBA00009749"/>
    </source>
</evidence>
<evidence type="ECO:0000313" key="11">
    <source>
        <dbReference type="EMBL" id="GAA4891262.1"/>
    </source>
</evidence>
<dbReference type="InterPro" id="IPR000644">
    <property type="entry name" value="CBS_dom"/>
</dbReference>
<comment type="similarity">
    <text evidence="2">Belongs to the SLC41A transporter family.</text>
</comment>
<evidence type="ECO:0000256" key="4">
    <source>
        <dbReference type="ARBA" id="ARBA00022692"/>
    </source>
</evidence>
<dbReference type="SUPFAM" id="SSF161093">
    <property type="entry name" value="MgtE membrane domain-like"/>
    <property type="match status" value="1"/>
</dbReference>
<feature type="domain" description="CBS" evidence="10">
    <location>
        <begin position="40"/>
        <end position="101"/>
    </location>
</feature>
<organism evidence="11 12">
    <name type="scientific">Actinomycetospora straminea</name>
    <dbReference type="NCBI Taxonomy" id="663607"/>
    <lineage>
        <taxon>Bacteria</taxon>
        <taxon>Bacillati</taxon>
        <taxon>Actinomycetota</taxon>
        <taxon>Actinomycetes</taxon>
        <taxon>Pseudonocardiales</taxon>
        <taxon>Pseudonocardiaceae</taxon>
        <taxon>Actinomycetospora</taxon>
    </lineage>
</organism>
<dbReference type="PROSITE" id="PS51371">
    <property type="entry name" value="CBS"/>
    <property type="match status" value="2"/>
</dbReference>
<feature type="transmembrane region" description="Helical" evidence="9">
    <location>
        <begin position="189"/>
        <end position="209"/>
    </location>
</feature>
<evidence type="ECO:0000256" key="8">
    <source>
        <dbReference type="PROSITE-ProRule" id="PRU00703"/>
    </source>
</evidence>
<comment type="subcellular location">
    <subcellularLocation>
        <location evidence="1">Membrane</location>
        <topology evidence="1">Multi-pass membrane protein</topology>
    </subcellularLocation>
</comment>
<evidence type="ECO:0000259" key="10">
    <source>
        <dbReference type="PROSITE" id="PS51371"/>
    </source>
</evidence>
<feature type="transmembrane region" description="Helical" evidence="9">
    <location>
        <begin position="287"/>
        <end position="312"/>
    </location>
</feature>
<keyword evidence="3" id="KW-0813">Transport</keyword>
<dbReference type="PANTHER" id="PTHR41394:SF5">
    <property type="entry name" value="SLC41A_MGTE INTEGRAL MEMBRANE DOMAIN-CONTAINING PROTEIN"/>
    <property type="match status" value="1"/>
</dbReference>
<dbReference type="Pfam" id="PF01769">
    <property type="entry name" value="MgtE"/>
    <property type="match status" value="1"/>
</dbReference>
<name>A0ABP9EZY5_9PSEU</name>
<dbReference type="InterPro" id="IPR006667">
    <property type="entry name" value="SLC41_membr_dom"/>
</dbReference>
<dbReference type="PANTHER" id="PTHR41394">
    <property type="entry name" value="MAGNESIUM TRANSPORTER MGTE"/>
    <property type="match status" value="1"/>
</dbReference>
<dbReference type="Pfam" id="PF00571">
    <property type="entry name" value="CBS"/>
    <property type="match status" value="1"/>
</dbReference>
<accession>A0ABP9EZY5</accession>
<gene>
    <name evidence="11" type="ORF">GCM10023203_51060</name>
</gene>
<dbReference type="RefSeq" id="WP_274231430.1">
    <property type="nucleotide sequence ID" value="NZ_BAABHQ010000020.1"/>
</dbReference>
<evidence type="ECO:0000256" key="9">
    <source>
        <dbReference type="SAM" id="Phobius"/>
    </source>
</evidence>
<keyword evidence="12" id="KW-1185">Reference proteome</keyword>
<dbReference type="Gene3D" id="3.10.580.10">
    <property type="entry name" value="CBS-domain"/>
    <property type="match status" value="1"/>
</dbReference>
<feature type="domain" description="CBS" evidence="10">
    <location>
        <begin position="102"/>
        <end position="158"/>
    </location>
</feature>
<dbReference type="EMBL" id="BAABHQ010000020">
    <property type="protein sequence ID" value="GAA4891262.1"/>
    <property type="molecule type" value="Genomic_DNA"/>
</dbReference>
<evidence type="ECO:0000256" key="5">
    <source>
        <dbReference type="ARBA" id="ARBA00022842"/>
    </source>
</evidence>